<sequence>MGKKKRKPQGQQGNPKPGPFESMKQQEAVERLSRLLRFASAPPEPILAMLTRLGIPYHTGELNQELDGDPIGQKYLVIKAEDLEAGEKKNQAQGSVLARLYGPQTQNPQQVVIGRDTSHMPTSGRVGEPTEHVVMDEAKRIAPEDNPEDEYLRGIQG</sequence>
<feature type="region of interest" description="Disordered" evidence="1">
    <location>
        <begin position="1"/>
        <end position="28"/>
    </location>
</feature>
<proteinExistence type="predicted"/>
<evidence type="ECO:0000313" key="2">
    <source>
        <dbReference type="EMBL" id="QGJ90115.1"/>
    </source>
</evidence>
<organism evidence="2 3">
    <name type="scientific">Mycobacterium phage Indlulamithi</name>
    <dbReference type="NCBI Taxonomy" id="2656582"/>
    <lineage>
        <taxon>Viruses</taxon>
        <taxon>Duplodnaviria</taxon>
        <taxon>Heunggongvirae</taxon>
        <taxon>Uroviricota</taxon>
        <taxon>Caudoviricetes</taxon>
        <taxon>Indlulamithivirus</taxon>
        <taxon>Indlulamithivirus indlulamithi</taxon>
    </lineage>
</organism>
<evidence type="ECO:0000256" key="1">
    <source>
        <dbReference type="SAM" id="MobiDB-lite"/>
    </source>
</evidence>
<gene>
    <name evidence="2" type="primary">77</name>
    <name evidence="2" type="ORF">PBI_INDLULAMITHI_77</name>
</gene>
<dbReference type="GeneID" id="55624514"/>
<name>A0A649VDG2_9CAUD</name>
<evidence type="ECO:0000313" key="3">
    <source>
        <dbReference type="Proteomes" id="UP000423609"/>
    </source>
</evidence>
<reference evidence="2 3" key="1">
    <citation type="submission" date="2019-10" db="EMBL/GenBank/DDBJ databases">
        <authorList>
            <person name="Garlena R.A."/>
            <person name="Russell D.A."/>
            <person name="Pope W.H."/>
            <person name="Jacobs-Sera D."/>
            <person name="Hatfull G.F."/>
        </authorList>
    </citation>
    <scope>NUCLEOTIDE SEQUENCE [LARGE SCALE GENOMIC DNA]</scope>
</reference>
<dbReference type="Proteomes" id="UP000423609">
    <property type="component" value="Segment"/>
</dbReference>
<dbReference type="EMBL" id="MN585993">
    <property type="protein sequence ID" value="QGJ90115.1"/>
    <property type="molecule type" value="Genomic_DNA"/>
</dbReference>
<protein>
    <submittedName>
        <fullName evidence="2">Uncharacterized protein</fullName>
    </submittedName>
</protein>
<accession>A0A649VDG2</accession>
<keyword evidence="3" id="KW-1185">Reference proteome</keyword>
<dbReference type="RefSeq" id="YP_009853828.1">
    <property type="nucleotide sequence ID" value="NC_048824.1"/>
</dbReference>
<dbReference type="KEGG" id="vg:55624514"/>